<sequence>MVNTHSRKKDGDVDFTLSLRPAQEAGGADHKTPPIRPRELHKAVYVVADRLYLSHDWRGFRKLSNIVEHSDGGLDPISRAS</sequence>
<dbReference type="RefSeq" id="XP_040618016.1">
    <property type="nucleotide sequence ID" value="XM_040767188.1"/>
</dbReference>
<name>A0A0C2ILP4_9PEZI</name>
<dbReference type="VEuPathDB" id="FungiDB:SPBR_09062"/>
<reference evidence="2 3" key="1">
    <citation type="journal article" date="2014" name="BMC Genomics">
        <title>Comparative genomics of the major fungal agents of human and animal Sporotrichosis: Sporothrix schenckii and Sporothrix brasiliensis.</title>
        <authorList>
            <person name="Teixeira M.M."/>
            <person name="de Almeida L.G."/>
            <person name="Kubitschek-Barreira P."/>
            <person name="Alves F.L."/>
            <person name="Kioshima E.S."/>
            <person name="Abadio A.K."/>
            <person name="Fernandes L."/>
            <person name="Derengowski L.S."/>
            <person name="Ferreira K.S."/>
            <person name="Souza R.C."/>
            <person name="Ruiz J.C."/>
            <person name="de Andrade N.C."/>
            <person name="Paes H.C."/>
            <person name="Nicola A.M."/>
            <person name="Albuquerque P."/>
            <person name="Gerber A.L."/>
            <person name="Martins V.P."/>
            <person name="Peconick L.D."/>
            <person name="Neto A.V."/>
            <person name="Chaucanez C.B."/>
            <person name="Silva P.A."/>
            <person name="Cunha O.L."/>
            <person name="de Oliveira F.F."/>
            <person name="dos Santos T.C."/>
            <person name="Barros A.L."/>
            <person name="Soares M.A."/>
            <person name="de Oliveira L.M."/>
            <person name="Marini M.M."/>
            <person name="Villalobos-Duno H."/>
            <person name="Cunha M.M."/>
            <person name="de Hoog S."/>
            <person name="da Silveira J.F."/>
            <person name="Henrissat B."/>
            <person name="Nino-Vega G.A."/>
            <person name="Cisalpino P.S."/>
            <person name="Mora-Montes H.M."/>
            <person name="Almeida S.R."/>
            <person name="Stajich J.E."/>
            <person name="Lopes-Bezerra L.M."/>
            <person name="Vasconcelos A.T."/>
            <person name="Felipe M.S."/>
        </authorList>
    </citation>
    <scope>NUCLEOTIDE SEQUENCE [LARGE SCALE GENOMIC DNA]</scope>
    <source>
        <strain evidence="2 3">5110</strain>
    </source>
</reference>
<feature type="region of interest" description="Disordered" evidence="1">
    <location>
        <begin position="1"/>
        <end position="35"/>
    </location>
</feature>
<gene>
    <name evidence="2" type="ORF">SPBR_09062</name>
</gene>
<comment type="caution">
    <text evidence="2">The sequence shown here is derived from an EMBL/GenBank/DDBJ whole genome shotgun (WGS) entry which is preliminary data.</text>
</comment>
<keyword evidence="3" id="KW-1185">Reference proteome</keyword>
<dbReference type="AlphaFoldDB" id="A0A0C2ILP4"/>
<protein>
    <submittedName>
        <fullName evidence="2">Uncharacterized protein</fullName>
    </submittedName>
</protein>
<organism evidence="2 3">
    <name type="scientific">Sporothrix brasiliensis 5110</name>
    <dbReference type="NCBI Taxonomy" id="1398154"/>
    <lineage>
        <taxon>Eukaryota</taxon>
        <taxon>Fungi</taxon>
        <taxon>Dikarya</taxon>
        <taxon>Ascomycota</taxon>
        <taxon>Pezizomycotina</taxon>
        <taxon>Sordariomycetes</taxon>
        <taxon>Sordariomycetidae</taxon>
        <taxon>Ophiostomatales</taxon>
        <taxon>Ophiostomataceae</taxon>
        <taxon>Sporothrix</taxon>
    </lineage>
</organism>
<proteinExistence type="predicted"/>
<evidence type="ECO:0000313" key="3">
    <source>
        <dbReference type="Proteomes" id="UP000031575"/>
    </source>
</evidence>
<evidence type="ECO:0000313" key="2">
    <source>
        <dbReference type="EMBL" id="KIH90006.1"/>
    </source>
</evidence>
<dbReference type="Proteomes" id="UP000031575">
    <property type="component" value="Unassembled WGS sequence"/>
</dbReference>
<dbReference type="GeneID" id="63682109"/>
<dbReference type="OrthoDB" id="10490597at2759"/>
<evidence type="ECO:0000256" key="1">
    <source>
        <dbReference type="SAM" id="MobiDB-lite"/>
    </source>
</evidence>
<dbReference type="HOGENOM" id="CLU_2575403_0_0_1"/>
<accession>A0A0C2ILP4</accession>
<dbReference type="EMBL" id="AWTV01000008">
    <property type="protein sequence ID" value="KIH90006.1"/>
    <property type="molecule type" value="Genomic_DNA"/>
</dbReference>